<dbReference type="InterPro" id="IPR027417">
    <property type="entry name" value="P-loop_NTPase"/>
</dbReference>
<keyword evidence="1" id="KW-0547">Nucleotide-binding</keyword>
<dbReference type="NCBIfam" id="NF000355">
    <property type="entry name" value="ribo_prot_ABC_F"/>
    <property type="match status" value="1"/>
</dbReference>
<feature type="coiled-coil region" evidence="3">
    <location>
        <begin position="163"/>
        <end position="249"/>
    </location>
</feature>
<dbReference type="Proteomes" id="UP000679950">
    <property type="component" value="Unassembled WGS sequence"/>
</dbReference>
<evidence type="ECO:0000256" key="3">
    <source>
        <dbReference type="SAM" id="Coils"/>
    </source>
</evidence>
<dbReference type="PROSITE" id="PS00211">
    <property type="entry name" value="ABC_TRANSPORTER_1"/>
    <property type="match status" value="1"/>
</dbReference>
<dbReference type="InterPro" id="IPR051309">
    <property type="entry name" value="ABCF_ATPase"/>
</dbReference>
<name>A0ABQ4KJT9_9BACI</name>
<reference evidence="5 6" key="1">
    <citation type="submission" date="2021-03" db="EMBL/GenBank/DDBJ databases">
        <title>Antimicrobial resistance genes in bacteria isolated from Japanese honey, and their potential for conferring macrolide and lincosamide resistance in the American foulbrood pathogen Paenibacillus larvae.</title>
        <authorList>
            <person name="Okamoto M."/>
            <person name="Kumagai M."/>
            <person name="Kanamori H."/>
            <person name="Takamatsu D."/>
        </authorList>
    </citation>
    <scope>NUCLEOTIDE SEQUENCE [LARGE SCALE GENOMIC DNA]</scope>
    <source>
        <strain evidence="5 6">J8TS2</strain>
    </source>
</reference>
<dbReference type="NCBIfam" id="NF000170">
    <property type="entry name" value="ABCF_Vga_all"/>
    <property type="match status" value="1"/>
</dbReference>
<evidence type="ECO:0000313" key="5">
    <source>
        <dbReference type="EMBL" id="GIN58220.1"/>
    </source>
</evidence>
<dbReference type="Gene3D" id="3.40.50.300">
    <property type="entry name" value="P-loop containing nucleotide triphosphate hydrolases"/>
    <property type="match status" value="3"/>
</dbReference>
<dbReference type="InterPro" id="IPR017871">
    <property type="entry name" value="ABC_transporter-like_CS"/>
</dbReference>
<dbReference type="PROSITE" id="PS50893">
    <property type="entry name" value="ABC_TRANSPORTER_2"/>
    <property type="match status" value="2"/>
</dbReference>
<evidence type="ECO:0000256" key="1">
    <source>
        <dbReference type="ARBA" id="ARBA00022741"/>
    </source>
</evidence>
<protein>
    <submittedName>
        <fullName evidence="5">ABC-F type ribosomal protection protein</fullName>
    </submittedName>
</protein>
<dbReference type="EMBL" id="BORB01000020">
    <property type="protein sequence ID" value="GIN58220.1"/>
    <property type="molecule type" value="Genomic_DNA"/>
</dbReference>
<evidence type="ECO:0000256" key="2">
    <source>
        <dbReference type="ARBA" id="ARBA00022840"/>
    </source>
</evidence>
<keyword evidence="6" id="KW-1185">Reference proteome</keyword>
<dbReference type="PANTHER" id="PTHR42855">
    <property type="entry name" value="ABC TRANSPORTER ATP-BINDING SUBUNIT"/>
    <property type="match status" value="1"/>
</dbReference>
<dbReference type="SMART" id="SM00382">
    <property type="entry name" value="AAA"/>
    <property type="match status" value="2"/>
</dbReference>
<dbReference type="SUPFAM" id="SSF52540">
    <property type="entry name" value="P-loop containing nucleoside triphosphate hydrolases"/>
    <property type="match status" value="2"/>
</dbReference>
<accession>A0ABQ4KJT9</accession>
<feature type="domain" description="ABC transporter" evidence="4">
    <location>
        <begin position="271"/>
        <end position="479"/>
    </location>
</feature>
<evidence type="ECO:0000259" key="4">
    <source>
        <dbReference type="PROSITE" id="PS50893"/>
    </source>
</evidence>
<proteinExistence type="predicted"/>
<dbReference type="Pfam" id="PF00005">
    <property type="entry name" value="ABC_tran"/>
    <property type="match status" value="2"/>
</dbReference>
<dbReference type="InterPro" id="IPR032781">
    <property type="entry name" value="ABC_tran_Xtn"/>
</dbReference>
<keyword evidence="3" id="KW-0175">Coiled coil</keyword>
<dbReference type="CDD" id="cd03221">
    <property type="entry name" value="ABCF_EF-3"/>
    <property type="match status" value="2"/>
</dbReference>
<dbReference type="Pfam" id="PF12848">
    <property type="entry name" value="ABC_tran_Xtn"/>
    <property type="match status" value="1"/>
</dbReference>
<feature type="domain" description="ABC transporter" evidence="4">
    <location>
        <begin position="3"/>
        <end position="174"/>
    </location>
</feature>
<sequence length="520" mass="59642">MLLEAIELKYYVKDRLLLEIEHLQIQEKHRIGLVGKNGSGKTTLLELLAQVRQPESGKIHCYGYCELLPQLKKTNTTKSGGEVTQDYINQALAKKPDLLFADEPTTNLDTDHIEKLERQLQRWSGAFILVSHDREFLDALCTTIWELEEGQIKEYTGNYSDYVTQKELERRQQESAYEQYERKKQQLEEALVLKEQKAARATKAPKNLSASEARIKGAKPYFANKQKKLRQAAKAIETRLEKLEKVEKAKETPAIKMNLPNEETFKGRIILRVEDVIGKVGERTLWKKASFHVKGGDKLAIIGPNGSGKTTLVKKMIRQEEGIRFSPSVKVGYFSQNLDVLDVNQSILENVRSTSKQEESLIRTVLARLHFFREDVYKKVSVLSGGERVKVAFAKIFVSDINTIFMDEPTNFLDIQAVEALESLLQEYAGTVVFVSHDRRFIESIANRILAIEKQELQVFDGSYKEYEQASVKTERDALEDKRLLLETKITDVLSRLSIEPSSELEEEFQQLLQQKRNLE</sequence>
<gene>
    <name evidence="5" type="primary">vba</name>
    <name evidence="5" type="ORF">J8TS2_25390</name>
</gene>
<dbReference type="PANTHER" id="PTHR42855:SF2">
    <property type="entry name" value="DRUG RESISTANCE ABC TRANSPORTER,ATP-BINDING PROTEIN"/>
    <property type="match status" value="1"/>
</dbReference>
<keyword evidence="2" id="KW-0067">ATP-binding</keyword>
<evidence type="ECO:0000313" key="6">
    <source>
        <dbReference type="Proteomes" id="UP000679950"/>
    </source>
</evidence>
<dbReference type="InterPro" id="IPR003593">
    <property type="entry name" value="AAA+_ATPase"/>
</dbReference>
<organism evidence="5 6">
    <name type="scientific">Lederbergia ruris</name>
    <dbReference type="NCBI Taxonomy" id="217495"/>
    <lineage>
        <taxon>Bacteria</taxon>
        <taxon>Bacillati</taxon>
        <taxon>Bacillota</taxon>
        <taxon>Bacilli</taxon>
        <taxon>Bacillales</taxon>
        <taxon>Bacillaceae</taxon>
        <taxon>Lederbergia</taxon>
    </lineage>
</organism>
<dbReference type="InterPro" id="IPR003439">
    <property type="entry name" value="ABC_transporter-like_ATP-bd"/>
</dbReference>
<comment type="caution">
    <text evidence="5">The sequence shown here is derived from an EMBL/GenBank/DDBJ whole genome shotgun (WGS) entry which is preliminary data.</text>
</comment>